<dbReference type="EMBL" id="BMIH01000004">
    <property type="protein sequence ID" value="GGB38475.1"/>
    <property type="molecule type" value="Genomic_DNA"/>
</dbReference>
<comment type="caution">
    <text evidence="3">The sequence shown here is derived from an EMBL/GenBank/DDBJ whole genome shotgun (WGS) entry which is preliminary data.</text>
</comment>
<accession>A0A916TCK5</accession>
<feature type="transmembrane region" description="Helical" evidence="1">
    <location>
        <begin position="21"/>
        <end position="43"/>
    </location>
</feature>
<feature type="transmembrane region" description="Helical" evidence="1">
    <location>
        <begin position="167"/>
        <end position="185"/>
    </location>
</feature>
<dbReference type="RefSeq" id="WP_188659575.1">
    <property type="nucleotide sequence ID" value="NZ_BMIH01000004.1"/>
</dbReference>
<evidence type="ECO:0000259" key="2">
    <source>
        <dbReference type="Pfam" id="PF00892"/>
    </source>
</evidence>
<gene>
    <name evidence="3" type="ORF">GCM10011380_29870</name>
</gene>
<proteinExistence type="predicted"/>
<feature type="transmembrane region" description="Helical" evidence="1">
    <location>
        <begin position="255"/>
        <end position="274"/>
    </location>
</feature>
<feature type="transmembrane region" description="Helical" evidence="1">
    <location>
        <begin position="227"/>
        <end position="248"/>
    </location>
</feature>
<dbReference type="Proteomes" id="UP000623067">
    <property type="component" value="Unassembled WGS sequence"/>
</dbReference>
<dbReference type="InterPro" id="IPR000620">
    <property type="entry name" value="EamA_dom"/>
</dbReference>
<feature type="transmembrane region" description="Helical" evidence="1">
    <location>
        <begin position="55"/>
        <end position="72"/>
    </location>
</feature>
<evidence type="ECO:0000256" key="1">
    <source>
        <dbReference type="SAM" id="Phobius"/>
    </source>
</evidence>
<name>A0A916TCK5_9SPHN</name>
<dbReference type="Pfam" id="PF00892">
    <property type="entry name" value="EamA"/>
    <property type="match status" value="2"/>
</dbReference>
<dbReference type="AlphaFoldDB" id="A0A916TCK5"/>
<reference evidence="3" key="1">
    <citation type="journal article" date="2014" name="Int. J. Syst. Evol. Microbiol.">
        <title>Complete genome sequence of Corynebacterium casei LMG S-19264T (=DSM 44701T), isolated from a smear-ripened cheese.</title>
        <authorList>
            <consortium name="US DOE Joint Genome Institute (JGI-PGF)"/>
            <person name="Walter F."/>
            <person name="Albersmeier A."/>
            <person name="Kalinowski J."/>
            <person name="Ruckert C."/>
        </authorList>
    </citation>
    <scope>NUCLEOTIDE SEQUENCE</scope>
    <source>
        <strain evidence="3">CGMCC 1.15330</strain>
    </source>
</reference>
<protein>
    <submittedName>
        <fullName evidence="3">Membrane protein</fullName>
    </submittedName>
</protein>
<dbReference type="InterPro" id="IPR037185">
    <property type="entry name" value="EmrE-like"/>
</dbReference>
<feature type="transmembrane region" description="Helical" evidence="1">
    <location>
        <begin position="143"/>
        <end position="161"/>
    </location>
</feature>
<dbReference type="SUPFAM" id="SSF103481">
    <property type="entry name" value="Multidrug resistance efflux transporter EmrE"/>
    <property type="match status" value="2"/>
</dbReference>
<feature type="transmembrane region" description="Helical" evidence="1">
    <location>
        <begin position="84"/>
        <end position="105"/>
    </location>
</feature>
<keyword evidence="1" id="KW-1133">Transmembrane helix</keyword>
<feature type="domain" description="EamA" evidence="2">
    <location>
        <begin position="28"/>
        <end position="152"/>
    </location>
</feature>
<keyword evidence="1" id="KW-0812">Transmembrane</keyword>
<dbReference type="GO" id="GO:0016020">
    <property type="term" value="C:membrane"/>
    <property type="evidence" value="ECO:0007669"/>
    <property type="project" value="InterPro"/>
</dbReference>
<sequence>MHQAPGKRKTAQQQSAGAPAEGGGLAFAAIVVANVALAFGPVFVRAADTGPVASAFWRITLAAPLLAVLAFAGGARPQRLPGGLWWLLALAGIAFAGDLGTWHIGIIHTTLANATLFGNCATLIFPLYGFLVARAWPTRMQGFALLLAALGGGLLLGRSYQLDPRNLLGDMLSLLAGLLYTLYFVLMARVRASMAPLSALALSTLASILPLFLYAHLLGERLWPGDWTPLIGMALASQVLGQGCMIYALGRLSPLVVGIALLIQPMVAGAIGWVAYGERLAAPDLIGVAMVAAALVLVRREPKTEGVRREPKLALAPVDAHVEAEEPR</sequence>
<reference evidence="3" key="2">
    <citation type="submission" date="2020-09" db="EMBL/GenBank/DDBJ databases">
        <authorList>
            <person name="Sun Q."/>
            <person name="Zhou Y."/>
        </authorList>
    </citation>
    <scope>NUCLEOTIDE SEQUENCE</scope>
    <source>
        <strain evidence="3">CGMCC 1.15330</strain>
    </source>
</reference>
<dbReference type="PANTHER" id="PTHR22911">
    <property type="entry name" value="ACYL-MALONYL CONDENSING ENZYME-RELATED"/>
    <property type="match status" value="1"/>
</dbReference>
<feature type="transmembrane region" description="Helical" evidence="1">
    <location>
        <begin position="197"/>
        <end position="215"/>
    </location>
</feature>
<feature type="transmembrane region" description="Helical" evidence="1">
    <location>
        <begin position="111"/>
        <end position="131"/>
    </location>
</feature>
<evidence type="ECO:0000313" key="4">
    <source>
        <dbReference type="Proteomes" id="UP000623067"/>
    </source>
</evidence>
<feature type="transmembrane region" description="Helical" evidence="1">
    <location>
        <begin position="280"/>
        <end position="298"/>
    </location>
</feature>
<evidence type="ECO:0000313" key="3">
    <source>
        <dbReference type="EMBL" id="GGB38475.1"/>
    </source>
</evidence>
<feature type="domain" description="EamA" evidence="2">
    <location>
        <begin position="168"/>
        <end position="298"/>
    </location>
</feature>
<keyword evidence="4" id="KW-1185">Reference proteome</keyword>
<dbReference type="PANTHER" id="PTHR22911:SF76">
    <property type="entry name" value="EAMA DOMAIN-CONTAINING PROTEIN"/>
    <property type="match status" value="1"/>
</dbReference>
<keyword evidence="1" id="KW-0472">Membrane</keyword>
<organism evidence="3 4">
    <name type="scientific">Sphingomonas metalli</name>
    <dbReference type="NCBI Taxonomy" id="1779358"/>
    <lineage>
        <taxon>Bacteria</taxon>
        <taxon>Pseudomonadati</taxon>
        <taxon>Pseudomonadota</taxon>
        <taxon>Alphaproteobacteria</taxon>
        <taxon>Sphingomonadales</taxon>
        <taxon>Sphingomonadaceae</taxon>
        <taxon>Sphingomonas</taxon>
    </lineage>
</organism>